<dbReference type="Gene3D" id="2.60.120.10">
    <property type="entry name" value="Jelly Rolls"/>
    <property type="match status" value="1"/>
</dbReference>
<dbReference type="SUPFAM" id="SSF51182">
    <property type="entry name" value="RmlC-like cupins"/>
    <property type="match status" value="1"/>
</dbReference>
<dbReference type="SMART" id="SM00342">
    <property type="entry name" value="HTH_ARAC"/>
    <property type="match status" value="1"/>
</dbReference>
<dbReference type="InterPro" id="IPR011051">
    <property type="entry name" value="RmlC_Cupin_sf"/>
</dbReference>
<evidence type="ECO:0000313" key="7">
    <source>
        <dbReference type="Proteomes" id="UP000256710"/>
    </source>
</evidence>
<name>A0A375HVK7_9BURK</name>
<dbReference type="InterPro" id="IPR013096">
    <property type="entry name" value="Cupin_2"/>
</dbReference>
<dbReference type="SUPFAM" id="SSF46689">
    <property type="entry name" value="Homeodomain-like"/>
    <property type="match status" value="1"/>
</dbReference>
<dbReference type="PROSITE" id="PS01124">
    <property type="entry name" value="HTH_ARAC_FAMILY_2"/>
    <property type="match status" value="1"/>
</dbReference>
<geneLocation type="plasmid" evidence="6">
    <name>ii</name>
</geneLocation>
<dbReference type="AlphaFoldDB" id="A0A375HVK7"/>
<feature type="domain" description="HTH araC/xylS-type" evidence="3">
    <location>
        <begin position="213"/>
        <end position="287"/>
    </location>
</feature>
<evidence type="ECO:0000313" key="4">
    <source>
        <dbReference type="EMBL" id="SOZ39785.1"/>
    </source>
</evidence>
<dbReference type="InterPro" id="IPR018060">
    <property type="entry name" value="HTH_AraC"/>
</dbReference>
<dbReference type="PANTHER" id="PTHR11019:SF199">
    <property type="entry name" value="HTH-TYPE TRANSCRIPTIONAL REGULATOR NIMR"/>
    <property type="match status" value="1"/>
</dbReference>
<dbReference type="EMBL" id="OFTC01000043">
    <property type="protein sequence ID" value="SOZ39785.1"/>
    <property type="molecule type" value="Genomic_DNA"/>
</dbReference>
<evidence type="ECO:0000256" key="1">
    <source>
        <dbReference type="ARBA" id="ARBA00023015"/>
    </source>
</evidence>
<geneLocation type="plasmid" evidence="5">
    <name>II</name>
</geneLocation>
<keyword evidence="1" id="KW-0805">Transcription regulation</keyword>
<dbReference type="EMBL" id="LT984807">
    <property type="protein sequence ID" value="SPD60884.1"/>
    <property type="molecule type" value="Genomic_DNA"/>
</dbReference>
<evidence type="ECO:0000313" key="6">
    <source>
        <dbReference type="Proteomes" id="UP000255168"/>
    </source>
</evidence>
<sequence length="313" mass="33866">MPTIKAEAVLAVFRLTVNLYRITAKGGRTMRWDTIEAPHGVAPPRPMTVRAQSIPPRHAFPDHAHAWHQVVYAISGALTVTMPGGSFVISPEQAAWLPTGLRHRVGSLLGAEFRSLWISDGVGGELPFAQATVFRVSALLKALIVEAAEIDGTEDVDGYAGRVTHLIIDQLRRAEAIPAALPWPRSAALTALCEALYADPADARGPEDWGGVLGMSARTLSRRFVGETGISLRSWRRRMRLFRAIELLCGGMSVTRTAMELGYGSTSAFVYAFRLDMGCGPQAFMRGRGDEGGRPVVLAPVAISSRARRSLPV</sequence>
<evidence type="ECO:0000259" key="3">
    <source>
        <dbReference type="PROSITE" id="PS01124"/>
    </source>
</evidence>
<organism evidence="5 6">
    <name type="scientific">Cupriavidus neocaledonicus</name>
    <dbReference type="NCBI Taxonomy" id="1040979"/>
    <lineage>
        <taxon>Bacteria</taxon>
        <taxon>Pseudomonadati</taxon>
        <taxon>Pseudomonadota</taxon>
        <taxon>Betaproteobacteria</taxon>
        <taxon>Burkholderiales</taxon>
        <taxon>Burkholderiaceae</taxon>
        <taxon>Cupriavidus</taxon>
    </lineage>
</organism>
<dbReference type="Proteomes" id="UP000256710">
    <property type="component" value="Unassembled WGS sequence"/>
</dbReference>
<keyword evidence="7" id="KW-1185">Reference proteome</keyword>
<dbReference type="CDD" id="cd06124">
    <property type="entry name" value="cupin_NimR-like_N"/>
    <property type="match status" value="1"/>
</dbReference>
<dbReference type="PANTHER" id="PTHR11019">
    <property type="entry name" value="HTH-TYPE TRANSCRIPTIONAL REGULATOR NIMR"/>
    <property type="match status" value="1"/>
</dbReference>
<dbReference type="GO" id="GO:0003700">
    <property type="term" value="F:DNA-binding transcription factor activity"/>
    <property type="evidence" value="ECO:0007669"/>
    <property type="project" value="InterPro"/>
</dbReference>
<dbReference type="InterPro" id="IPR009057">
    <property type="entry name" value="Homeodomain-like_sf"/>
</dbReference>
<keyword evidence="5" id="KW-0614">Plasmid</keyword>
<keyword evidence="2" id="KW-0804">Transcription</keyword>
<gene>
    <name evidence="4" type="ORF">CBM2605_B40116</name>
    <name evidence="5" type="ORF">CBM2607_MP21542</name>
</gene>
<proteinExistence type="predicted"/>
<evidence type="ECO:0000256" key="2">
    <source>
        <dbReference type="ARBA" id="ARBA00023163"/>
    </source>
</evidence>
<dbReference type="Pfam" id="PF07883">
    <property type="entry name" value="Cupin_2"/>
    <property type="match status" value="1"/>
</dbReference>
<dbReference type="InterPro" id="IPR014710">
    <property type="entry name" value="RmlC-like_jellyroll"/>
</dbReference>
<protein>
    <submittedName>
        <fullName evidence="5">Cupin</fullName>
    </submittedName>
</protein>
<dbReference type="Pfam" id="PF12833">
    <property type="entry name" value="HTH_18"/>
    <property type="match status" value="1"/>
</dbReference>
<dbReference type="Proteomes" id="UP000255168">
    <property type="component" value="Plasmid II"/>
</dbReference>
<accession>A0A375HVK7</accession>
<evidence type="ECO:0000313" key="5">
    <source>
        <dbReference type="EMBL" id="SPD60884.1"/>
    </source>
</evidence>
<dbReference type="Gene3D" id="1.10.10.60">
    <property type="entry name" value="Homeodomain-like"/>
    <property type="match status" value="1"/>
</dbReference>
<dbReference type="GO" id="GO:0043565">
    <property type="term" value="F:sequence-specific DNA binding"/>
    <property type="evidence" value="ECO:0007669"/>
    <property type="project" value="InterPro"/>
</dbReference>
<reference evidence="6 7" key="1">
    <citation type="submission" date="2018-01" db="EMBL/GenBank/DDBJ databases">
        <authorList>
            <person name="Clerissi C."/>
        </authorList>
    </citation>
    <scope>NUCLEOTIDE SEQUENCE [LARGE SCALE GENOMIC DNA]</scope>
    <source>
        <strain evidence="4">Cupriavidus taiwanensis STM 6082</strain>
        <strain evidence="5">Cupriavidus taiwanensis STM 6160</strain>
        <plasmid evidence="6">ii</plasmid>
        <plasmid evidence="5">II</plasmid>
    </source>
</reference>